<comment type="caution">
    <text evidence="1">The sequence shown here is derived from an EMBL/GenBank/DDBJ whole genome shotgun (WGS) entry which is preliminary data.</text>
</comment>
<evidence type="ECO:0000313" key="2">
    <source>
        <dbReference type="EMBL" id="CAF3771972.1"/>
    </source>
</evidence>
<dbReference type="EMBL" id="CAJOBA010006410">
    <property type="protein sequence ID" value="CAF3771972.1"/>
    <property type="molecule type" value="Genomic_DNA"/>
</dbReference>
<evidence type="ECO:0000313" key="1">
    <source>
        <dbReference type="EMBL" id="CAF1002650.1"/>
    </source>
</evidence>
<gene>
    <name evidence="1" type="ORF">OVA965_LOCUS14637</name>
    <name evidence="2" type="ORF">TMI583_LOCUS14641</name>
</gene>
<dbReference type="Proteomes" id="UP000682733">
    <property type="component" value="Unassembled WGS sequence"/>
</dbReference>
<proteinExistence type="predicted"/>
<reference evidence="1" key="1">
    <citation type="submission" date="2021-02" db="EMBL/GenBank/DDBJ databases">
        <authorList>
            <person name="Nowell W R."/>
        </authorList>
    </citation>
    <scope>NUCLEOTIDE SEQUENCE</scope>
</reference>
<dbReference type="Proteomes" id="UP000677228">
    <property type="component" value="Unassembled WGS sequence"/>
</dbReference>
<dbReference type="EMBL" id="CAJNOK010006402">
    <property type="protein sequence ID" value="CAF1002650.1"/>
    <property type="molecule type" value="Genomic_DNA"/>
</dbReference>
<organism evidence="1 3">
    <name type="scientific">Didymodactylos carnosus</name>
    <dbReference type="NCBI Taxonomy" id="1234261"/>
    <lineage>
        <taxon>Eukaryota</taxon>
        <taxon>Metazoa</taxon>
        <taxon>Spiralia</taxon>
        <taxon>Gnathifera</taxon>
        <taxon>Rotifera</taxon>
        <taxon>Eurotatoria</taxon>
        <taxon>Bdelloidea</taxon>
        <taxon>Philodinida</taxon>
        <taxon>Philodinidae</taxon>
        <taxon>Didymodactylos</taxon>
    </lineage>
</organism>
<accession>A0A8S2DYU0</accession>
<name>A0A8S2DYU0_9BILA</name>
<sequence length="110" mass="12652">MKHSEKDQSLDDDITDETAPYNEQTAFASIWEALAWKQIRTRVPICLSKTIRNRYMLANLVYLSTTTTAFSSPKDFYNFFSTHQQRSAARSLSSTEVLYIDTSSVKKSQK</sequence>
<protein>
    <submittedName>
        <fullName evidence="1">Uncharacterized protein</fullName>
    </submittedName>
</protein>
<dbReference type="AlphaFoldDB" id="A0A8S2DYU0"/>
<evidence type="ECO:0000313" key="3">
    <source>
        <dbReference type="Proteomes" id="UP000677228"/>
    </source>
</evidence>